<comment type="subcellular location">
    <subcellularLocation>
        <location evidence="1">Membrane</location>
        <topology evidence="1">Single-pass type II membrane protein</topology>
    </subcellularLocation>
</comment>
<organism evidence="10 11">
    <name type="scientific">Felis catus</name>
    <name type="common">Cat</name>
    <name type="synonym">Felis silvestris catus</name>
    <dbReference type="NCBI Taxonomy" id="9685"/>
    <lineage>
        <taxon>Eukaryota</taxon>
        <taxon>Metazoa</taxon>
        <taxon>Chordata</taxon>
        <taxon>Craniata</taxon>
        <taxon>Vertebrata</taxon>
        <taxon>Euteleostomi</taxon>
        <taxon>Mammalia</taxon>
        <taxon>Eutheria</taxon>
        <taxon>Laurasiatheria</taxon>
        <taxon>Carnivora</taxon>
        <taxon>Feliformia</taxon>
        <taxon>Felidae</taxon>
        <taxon>Felinae</taxon>
        <taxon>Felis</taxon>
    </lineage>
</organism>
<feature type="domain" description="C-type lectin" evidence="9">
    <location>
        <begin position="89"/>
        <end position="194"/>
    </location>
</feature>
<protein>
    <recommendedName>
        <fullName evidence="9">C-type lectin domain-containing protein</fullName>
    </recommendedName>
</protein>
<dbReference type="Gene3D" id="3.10.100.10">
    <property type="entry name" value="Mannose-Binding Protein A, subunit A"/>
    <property type="match status" value="1"/>
</dbReference>
<gene>
    <name evidence="10" type="primary">LOC102899579</name>
</gene>
<evidence type="ECO:0000256" key="4">
    <source>
        <dbReference type="ARBA" id="ARBA00022968"/>
    </source>
</evidence>
<keyword evidence="5 8" id="KW-1133">Transmembrane helix</keyword>
<evidence type="ECO:0000256" key="3">
    <source>
        <dbReference type="ARBA" id="ARBA00022734"/>
    </source>
</evidence>
<keyword evidence="7" id="KW-0325">Glycoprotein</keyword>
<evidence type="ECO:0000313" key="10">
    <source>
        <dbReference type="Ensembl" id="ENSFCTP00005033469.1"/>
    </source>
</evidence>
<dbReference type="GeneTree" id="ENSGT00940000164346"/>
<keyword evidence="11" id="KW-1185">Reference proteome</keyword>
<reference evidence="10" key="3">
    <citation type="submission" date="2025-09" db="UniProtKB">
        <authorList>
            <consortium name="Ensembl"/>
        </authorList>
    </citation>
    <scope>IDENTIFICATION</scope>
    <source>
        <strain evidence="10">breed Abyssinian</strain>
    </source>
</reference>
<dbReference type="InterPro" id="IPR016186">
    <property type="entry name" value="C-type_lectin-like/link_sf"/>
</dbReference>
<evidence type="ECO:0000256" key="1">
    <source>
        <dbReference type="ARBA" id="ARBA00004606"/>
    </source>
</evidence>
<dbReference type="Pfam" id="PF00059">
    <property type="entry name" value="Lectin_C"/>
    <property type="match status" value="1"/>
</dbReference>
<dbReference type="RefSeq" id="XP_023112540.2">
    <property type="nucleotide sequence ID" value="XM_023256772.2"/>
</dbReference>
<keyword evidence="6 8" id="KW-0472">Membrane</keyword>
<dbReference type="InterPro" id="IPR050919">
    <property type="entry name" value="NKG2/CD94_NK_receptors"/>
</dbReference>
<dbReference type="SUPFAM" id="SSF56436">
    <property type="entry name" value="C-type lectin-like"/>
    <property type="match status" value="1"/>
</dbReference>
<dbReference type="InterPro" id="IPR001304">
    <property type="entry name" value="C-type_lectin-like"/>
</dbReference>
<dbReference type="InterPro" id="IPR016187">
    <property type="entry name" value="CTDL_fold"/>
</dbReference>
<evidence type="ECO:0000256" key="8">
    <source>
        <dbReference type="SAM" id="Phobius"/>
    </source>
</evidence>
<dbReference type="CDD" id="cd03593">
    <property type="entry name" value="CLECT_NK_receptors_like"/>
    <property type="match status" value="1"/>
</dbReference>
<keyword evidence="4" id="KW-0735">Signal-anchor</keyword>
<dbReference type="PANTHER" id="PTHR22800:SF257">
    <property type="entry name" value="C-TYPE LECTIN DOMAIN-CONTAINING PROTEIN"/>
    <property type="match status" value="1"/>
</dbReference>
<proteinExistence type="predicted"/>
<accession>A0ABI7YF40</accession>
<evidence type="ECO:0000256" key="5">
    <source>
        <dbReference type="ARBA" id="ARBA00022989"/>
    </source>
</evidence>
<name>A0ABI7YF40_FELCA</name>
<keyword evidence="2 8" id="KW-0812">Transmembrane</keyword>
<sequence length="202" mass="23433">MDERCAVDERREFPRRKVALTLGVTCFFLLLASTGLRYLLFHRYSGATRQDMKKTEEKNASLAEVGDHSIHCNQFSTDNDTFQGKWYCCRKSCYHFSKEEETWERSKVACQDLQSSLVKIDTKEEQIFIQSKITYSYWIGLKVGPKNPRKWLDGSIVSQNLNLEHRGPTVKCACLKPSIIFTTNCSRLFHYICEKEFSGSDN</sequence>
<evidence type="ECO:0000256" key="2">
    <source>
        <dbReference type="ARBA" id="ARBA00022692"/>
    </source>
</evidence>
<dbReference type="PROSITE" id="PS50041">
    <property type="entry name" value="C_TYPE_LECTIN_2"/>
    <property type="match status" value="1"/>
</dbReference>
<evidence type="ECO:0000259" key="9">
    <source>
        <dbReference type="PROSITE" id="PS50041"/>
    </source>
</evidence>
<dbReference type="RefSeq" id="XP_023112541.2">
    <property type="nucleotide sequence ID" value="XM_023256773.2"/>
</dbReference>
<evidence type="ECO:0000313" key="11">
    <source>
        <dbReference type="Proteomes" id="UP000823872"/>
    </source>
</evidence>
<keyword evidence="3" id="KW-0430">Lectin</keyword>
<evidence type="ECO:0000256" key="6">
    <source>
        <dbReference type="ARBA" id="ARBA00023136"/>
    </source>
</evidence>
<reference evidence="10" key="2">
    <citation type="submission" date="2025-08" db="UniProtKB">
        <authorList>
            <consortium name="Ensembl"/>
        </authorList>
    </citation>
    <scope>IDENTIFICATION</scope>
    <source>
        <strain evidence="10">breed Abyssinian</strain>
    </source>
</reference>
<evidence type="ECO:0000256" key="7">
    <source>
        <dbReference type="ARBA" id="ARBA00023180"/>
    </source>
</evidence>
<dbReference type="InterPro" id="IPR033992">
    <property type="entry name" value="NKR-like_CTLD"/>
</dbReference>
<feature type="transmembrane region" description="Helical" evidence="8">
    <location>
        <begin position="18"/>
        <end position="40"/>
    </location>
</feature>
<dbReference type="SMART" id="SM00034">
    <property type="entry name" value="CLECT"/>
    <property type="match status" value="1"/>
</dbReference>
<reference evidence="10 11" key="1">
    <citation type="submission" date="2021-02" db="EMBL/GenBank/DDBJ databases">
        <title>Safari Cat Assemblies.</title>
        <authorList>
            <person name="Bredemeyer K.R."/>
            <person name="Murphy W.J."/>
        </authorList>
    </citation>
    <scope>NUCLEOTIDE SEQUENCE [LARGE SCALE GENOMIC DNA]</scope>
</reference>
<dbReference type="Proteomes" id="UP000823872">
    <property type="component" value="Chromosome B4"/>
</dbReference>
<dbReference type="PANTHER" id="PTHR22800">
    <property type="entry name" value="C-TYPE LECTIN PROTEINS"/>
    <property type="match status" value="1"/>
</dbReference>
<dbReference type="Ensembl" id="ENSFCTT00005046678.1">
    <property type="protein sequence ID" value="ENSFCTP00005033469.1"/>
    <property type="gene ID" value="ENSFCTG00005016321.1"/>
</dbReference>
<dbReference type="GeneID" id="102899579"/>